<reference evidence="3 4" key="1">
    <citation type="submission" date="2018-03" db="EMBL/GenBank/DDBJ databases">
        <title>Bacteriophage NCPPB3778 and a type I-E CRISPR drive the evolution of the US Biological Select Agent, Rathayibacter toxicus.</title>
        <authorList>
            <person name="Davis E.W.II."/>
            <person name="Tabima J.F."/>
            <person name="Weisberg A.J."/>
            <person name="Dantas Lopes L."/>
            <person name="Wiseman M.S."/>
            <person name="Wiseman M.S."/>
            <person name="Pupko T."/>
            <person name="Belcher M.S."/>
            <person name="Sechler A.J."/>
            <person name="Tancos M.A."/>
            <person name="Schroeder B.K."/>
            <person name="Murray T.D."/>
            <person name="Luster D.G."/>
            <person name="Schneider W.L."/>
            <person name="Rogers E."/>
            <person name="Andreote F.D."/>
            <person name="Grunwald N.J."/>
            <person name="Putnam M.L."/>
            <person name="Chang J.H."/>
        </authorList>
    </citation>
    <scope>NUCLEOTIDE SEQUENCE [LARGE SCALE GENOMIC DNA]</scope>
    <source>
        <strain evidence="3 4">DSM 15933</strain>
    </source>
</reference>
<accession>A0A2T4UTM6</accession>
<dbReference type="RefSeq" id="WP_107574517.1">
    <property type="nucleotide sequence ID" value="NZ_PZPL01000001.1"/>
</dbReference>
<feature type="transmembrane region" description="Helical" evidence="1">
    <location>
        <begin position="156"/>
        <end position="177"/>
    </location>
</feature>
<feature type="transmembrane region" description="Helical" evidence="1">
    <location>
        <begin position="33"/>
        <end position="53"/>
    </location>
</feature>
<gene>
    <name evidence="3" type="ORF">C1I63_08570</name>
</gene>
<keyword evidence="1" id="KW-0472">Membrane</keyword>
<feature type="transmembrane region" description="Helical" evidence="1">
    <location>
        <begin position="115"/>
        <end position="135"/>
    </location>
</feature>
<evidence type="ECO:0000256" key="2">
    <source>
        <dbReference type="SAM" id="SignalP"/>
    </source>
</evidence>
<evidence type="ECO:0008006" key="5">
    <source>
        <dbReference type="Google" id="ProtNLM"/>
    </source>
</evidence>
<keyword evidence="1" id="KW-1133">Transmembrane helix</keyword>
<organism evidence="3 4">
    <name type="scientific">Rathayibacter caricis DSM 15933</name>
    <dbReference type="NCBI Taxonomy" id="1328867"/>
    <lineage>
        <taxon>Bacteria</taxon>
        <taxon>Bacillati</taxon>
        <taxon>Actinomycetota</taxon>
        <taxon>Actinomycetes</taxon>
        <taxon>Micrococcales</taxon>
        <taxon>Microbacteriaceae</taxon>
        <taxon>Rathayibacter</taxon>
    </lineage>
</organism>
<dbReference type="AlphaFoldDB" id="A0A2T4UTM6"/>
<dbReference type="Proteomes" id="UP000241085">
    <property type="component" value="Unassembled WGS sequence"/>
</dbReference>
<name>A0A2T4UTM6_9MICO</name>
<protein>
    <recommendedName>
        <fullName evidence="5">Integral membrane protein</fullName>
    </recommendedName>
</protein>
<comment type="caution">
    <text evidence="3">The sequence shown here is derived from an EMBL/GenBank/DDBJ whole genome shotgun (WGS) entry which is preliminary data.</text>
</comment>
<feature type="chain" id="PRO_5038589964" description="Integral membrane protein" evidence="2">
    <location>
        <begin position="30"/>
        <end position="206"/>
    </location>
</feature>
<keyword evidence="1" id="KW-0812">Transmembrane</keyword>
<sequence>MQTRWARVARGVTAAVAATAAAAASHTLAGATAPTPAVLALAGAFAAVVCVFLAGRRLSLLRLSLSVLLSQLAFHVLFLASGGGDVSVVGTTATGAHFHDEGTVELVAAGGGHAAHSPLMTLAHLVAGVLTIAALRRGETLFWTLGEQLARVVVRFVVRAGALLLGPIGPSVAVHGAPEPRSPRPLDAALTHLRHRGPPLRALHAA</sequence>
<keyword evidence="2" id="KW-0732">Signal</keyword>
<feature type="signal peptide" evidence="2">
    <location>
        <begin position="1"/>
        <end position="29"/>
    </location>
</feature>
<evidence type="ECO:0000256" key="1">
    <source>
        <dbReference type="SAM" id="Phobius"/>
    </source>
</evidence>
<dbReference type="EMBL" id="PZPL01000001">
    <property type="protein sequence ID" value="PTL72898.1"/>
    <property type="molecule type" value="Genomic_DNA"/>
</dbReference>
<proteinExistence type="predicted"/>
<evidence type="ECO:0000313" key="4">
    <source>
        <dbReference type="Proteomes" id="UP000241085"/>
    </source>
</evidence>
<evidence type="ECO:0000313" key="3">
    <source>
        <dbReference type="EMBL" id="PTL72898.1"/>
    </source>
</evidence>
<keyword evidence="4" id="KW-1185">Reference proteome</keyword>